<dbReference type="InterPro" id="IPR013534">
    <property type="entry name" value="Starch_synth_cat_dom"/>
</dbReference>
<keyword evidence="2" id="KW-0808">Transferase</keyword>
<evidence type="ECO:0000259" key="3">
    <source>
        <dbReference type="Pfam" id="PF08323"/>
    </source>
</evidence>
<organism evidence="4">
    <name type="scientific">marine sediment metagenome</name>
    <dbReference type="NCBI Taxonomy" id="412755"/>
    <lineage>
        <taxon>unclassified sequences</taxon>
        <taxon>metagenomes</taxon>
        <taxon>ecological metagenomes</taxon>
    </lineage>
</organism>
<accession>X1MH27</accession>
<dbReference type="PROSITE" id="PS51257">
    <property type="entry name" value="PROKAR_LIPOPROTEIN"/>
    <property type="match status" value="1"/>
</dbReference>
<dbReference type="GO" id="GO:0016757">
    <property type="term" value="F:glycosyltransferase activity"/>
    <property type="evidence" value="ECO:0007669"/>
    <property type="project" value="UniProtKB-KW"/>
</dbReference>
<protein>
    <recommendedName>
        <fullName evidence="3">Starch synthase catalytic domain-containing protein</fullName>
    </recommendedName>
</protein>
<dbReference type="EMBL" id="BARV01020738">
    <property type="protein sequence ID" value="GAI30573.1"/>
    <property type="molecule type" value="Genomic_DNA"/>
</dbReference>
<feature type="domain" description="Starch synthase catalytic" evidence="3">
    <location>
        <begin position="2"/>
        <end position="219"/>
    </location>
</feature>
<evidence type="ECO:0000256" key="1">
    <source>
        <dbReference type="ARBA" id="ARBA00022676"/>
    </source>
</evidence>
<reference evidence="4" key="1">
    <citation type="journal article" date="2014" name="Front. Microbiol.">
        <title>High frequency of phylogenetically diverse reductive dehalogenase-homologous genes in deep subseafloor sedimentary metagenomes.</title>
        <authorList>
            <person name="Kawai M."/>
            <person name="Futagami T."/>
            <person name="Toyoda A."/>
            <person name="Takaki Y."/>
            <person name="Nishi S."/>
            <person name="Hori S."/>
            <person name="Arai W."/>
            <person name="Tsubouchi T."/>
            <person name="Morono Y."/>
            <person name="Uchiyama I."/>
            <person name="Ito T."/>
            <person name="Fujiyama A."/>
            <person name="Inagaki F."/>
            <person name="Takami H."/>
        </authorList>
    </citation>
    <scope>NUCLEOTIDE SEQUENCE</scope>
    <source>
        <strain evidence="4">Expedition CK06-06</strain>
    </source>
</reference>
<dbReference type="Pfam" id="PF08323">
    <property type="entry name" value="Glyco_transf_5"/>
    <property type="match status" value="1"/>
</dbReference>
<gene>
    <name evidence="4" type="ORF">S06H3_34531</name>
</gene>
<keyword evidence="1" id="KW-0328">Glycosyltransferase</keyword>
<sequence>MRVLALTWEFPPVITGGLGMACYGMVKALLKQGIEVDLIMPAKEAVYFQMRKVEDADDPPAVFTDPGKRTSQTFASAREFRRLVGSPVSVYYITGKRPGLKHKFVDIQQSSPFDCLFEVLSDQDYLFRQVRDYTETAVDIGSNLDFDVIHAHDWLTYPAGMVLKKLTGRPLVAHMHATEFDRAGGAGDGRIHNVEYIGMEYADKVIAVSRYTANIITEKYCIG</sequence>
<proteinExistence type="predicted"/>
<evidence type="ECO:0000313" key="4">
    <source>
        <dbReference type="EMBL" id="GAI30573.1"/>
    </source>
</evidence>
<name>X1MH27_9ZZZZ</name>
<evidence type="ECO:0000256" key="2">
    <source>
        <dbReference type="ARBA" id="ARBA00022679"/>
    </source>
</evidence>
<feature type="non-terminal residue" evidence="4">
    <location>
        <position position="223"/>
    </location>
</feature>
<dbReference type="SUPFAM" id="SSF53756">
    <property type="entry name" value="UDP-Glycosyltransferase/glycogen phosphorylase"/>
    <property type="match status" value="1"/>
</dbReference>
<dbReference type="Gene3D" id="3.40.50.2000">
    <property type="entry name" value="Glycogen Phosphorylase B"/>
    <property type="match status" value="1"/>
</dbReference>
<dbReference type="AlphaFoldDB" id="X1MH27"/>
<comment type="caution">
    <text evidence="4">The sequence shown here is derived from an EMBL/GenBank/DDBJ whole genome shotgun (WGS) entry which is preliminary data.</text>
</comment>